<protein>
    <submittedName>
        <fullName evidence="3">Uncharacterized protein</fullName>
    </submittedName>
</protein>
<reference evidence="3 4" key="1">
    <citation type="journal article" date="2022" name="Nat. Plants">
        <title>Genomes of leafy and leafless Platanthera orchids illuminate the evolution of mycoheterotrophy.</title>
        <authorList>
            <person name="Li M.H."/>
            <person name="Liu K.W."/>
            <person name="Li Z."/>
            <person name="Lu H.C."/>
            <person name="Ye Q.L."/>
            <person name="Zhang D."/>
            <person name="Wang J.Y."/>
            <person name="Li Y.F."/>
            <person name="Zhong Z.M."/>
            <person name="Liu X."/>
            <person name="Yu X."/>
            <person name="Liu D.K."/>
            <person name="Tu X.D."/>
            <person name="Liu B."/>
            <person name="Hao Y."/>
            <person name="Liao X.Y."/>
            <person name="Jiang Y.T."/>
            <person name="Sun W.H."/>
            <person name="Chen J."/>
            <person name="Chen Y.Q."/>
            <person name="Ai Y."/>
            <person name="Zhai J.W."/>
            <person name="Wu S.S."/>
            <person name="Zhou Z."/>
            <person name="Hsiao Y.Y."/>
            <person name="Wu W.L."/>
            <person name="Chen Y.Y."/>
            <person name="Lin Y.F."/>
            <person name="Hsu J.L."/>
            <person name="Li C.Y."/>
            <person name="Wang Z.W."/>
            <person name="Zhao X."/>
            <person name="Zhong W.Y."/>
            <person name="Ma X.K."/>
            <person name="Ma L."/>
            <person name="Huang J."/>
            <person name="Chen G.Z."/>
            <person name="Huang M.Z."/>
            <person name="Huang L."/>
            <person name="Peng D.H."/>
            <person name="Luo Y.B."/>
            <person name="Zou S.Q."/>
            <person name="Chen S.P."/>
            <person name="Lan S."/>
            <person name="Tsai W.C."/>
            <person name="Van de Peer Y."/>
            <person name="Liu Z.J."/>
        </authorList>
    </citation>
    <scope>NUCLEOTIDE SEQUENCE [LARGE SCALE GENOMIC DNA]</scope>
    <source>
        <strain evidence="3">Lor287</strain>
    </source>
</reference>
<feature type="transmembrane region" description="Helical" evidence="1">
    <location>
        <begin position="33"/>
        <end position="52"/>
    </location>
</feature>
<dbReference type="Proteomes" id="UP001418222">
    <property type="component" value="Unassembled WGS sequence"/>
</dbReference>
<dbReference type="PANTHER" id="PTHR34222">
    <property type="entry name" value="GAG_PRE-INTEGRS DOMAIN-CONTAINING PROTEIN"/>
    <property type="match status" value="1"/>
</dbReference>
<proteinExistence type="predicted"/>
<feature type="signal peptide" evidence="2">
    <location>
        <begin position="1"/>
        <end position="17"/>
    </location>
</feature>
<dbReference type="AlphaFoldDB" id="A0AAP0AWF0"/>
<keyword evidence="4" id="KW-1185">Reference proteome</keyword>
<name>A0AAP0AWF0_9ASPA</name>
<keyword evidence="2" id="KW-0732">Signal</keyword>
<evidence type="ECO:0000256" key="1">
    <source>
        <dbReference type="SAM" id="Phobius"/>
    </source>
</evidence>
<gene>
    <name evidence="3" type="ORF">KSP39_PZI022272</name>
</gene>
<comment type="caution">
    <text evidence="3">The sequence shown here is derived from an EMBL/GenBank/DDBJ whole genome shotgun (WGS) entry which is preliminary data.</text>
</comment>
<dbReference type="PANTHER" id="PTHR34222:SF98">
    <property type="match status" value="1"/>
</dbReference>
<evidence type="ECO:0000256" key="2">
    <source>
        <dbReference type="SAM" id="SignalP"/>
    </source>
</evidence>
<organism evidence="3 4">
    <name type="scientific">Platanthera zijinensis</name>
    <dbReference type="NCBI Taxonomy" id="2320716"/>
    <lineage>
        <taxon>Eukaryota</taxon>
        <taxon>Viridiplantae</taxon>
        <taxon>Streptophyta</taxon>
        <taxon>Embryophyta</taxon>
        <taxon>Tracheophyta</taxon>
        <taxon>Spermatophyta</taxon>
        <taxon>Magnoliopsida</taxon>
        <taxon>Liliopsida</taxon>
        <taxon>Asparagales</taxon>
        <taxon>Orchidaceae</taxon>
        <taxon>Orchidoideae</taxon>
        <taxon>Orchideae</taxon>
        <taxon>Orchidinae</taxon>
        <taxon>Platanthera</taxon>
    </lineage>
</organism>
<evidence type="ECO:0000313" key="4">
    <source>
        <dbReference type="Proteomes" id="UP001418222"/>
    </source>
</evidence>
<feature type="chain" id="PRO_5043034224" evidence="2">
    <location>
        <begin position="18"/>
        <end position="246"/>
    </location>
</feature>
<accession>A0AAP0AWF0</accession>
<evidence type="ECO:0000313" key="3">
    <source>
        <dbReference type="EMBL" id="KAK8917029.1"/>
    </source>
</evidence>
<keyword evidence="1" id="KW-1133">Transmembrane helix</keyword>
<keyword evidence="1" id="KW-0472">Membrane</keyword>
<dbReference type="EMBL" id="JBBWWQ010000020">
    <property type="protein sequence ID" value="KAK8917029.1"/>
    <property type="molecule type" value="Genomic_DNA"/>
</dbReference>
<keyword evidence="1" id="KW-0812">Transmembrane</keyword>
<feature type="transmembrane region" description="Helical" evidence="1">
    <location>
        <begin position="221"/>
        <end position="245"/>
    </location>
</feature>
<sequence length="246" mass="28207">MNYFFLLLVWEVPTAAAHRRDEYKMEATHTAHYGIDLCPFGLIFGVVLNLPIPRKATLLRSFSYDERYFSFDRGIDHCLLIIWSSLSYIRSDHFTSLDLFCTADALLVRAHKDQNRVFEFLHGLHRDFDQIIIQILGRIPVPSLSETYNIVQQEYDHRQSWSSEGLSSGSSLAISHFGGTTSQDFRPQPSDKDHLMCDYCGRSRHTRDTCFKLHGPLHREVAWFLVGAVMDVVVAAQILALPSLLM</sequence>